<dbReference type="EMBL" id="JAINUY010000011">
    <property type="protein sequence ID" value="MBZ4037735.1"/>
    <property type="molecule type" value="Genomic_DNA"/>
</dbReference>
<organism evidence="2 3">
    <name type="scientific">Flavobacterium potami</name>
    <dbReference type="NCBI Taxonomy" id="2872310"/>
    <lineage>
        <taxon>Bacteria</taxon>
        <taxon>Pseudomonadati</taxon>
        <taxon>Bacteroidota</taxon>
        <taxon>Flavobacteriia</taxon>
        <taxon>Flavobacteriales</taxon>
        <taxon>Flavobacteriaceae</taxon>
        <taxon>Flavobacterium</taxon>
    </lineage>
</organism>
<dbReference type="AlphaFoldDB" id="A0A9X1KSP0"/>
<keyword evidence="1" id="KW-0472">Membrane</keyword>
<name>A0A9X1KSP0_9FLAO</name>
<comment type="caution">
    <text evidence="2">The sequence shown here is derived from an EMBL/GenBank/DDBJ whole genome shotgun (WGS) entry which is preliminary data.</text>
</comment>
<keyword evidence="1" id="KW-0812">Transmembrane</keyword>
<feature type="transmembrane region" description="Helical" evidence="1">
    <location>
        <begin position="46"/>
        <end position="66"/>
    </location>
</feature>
<accession>A0A9X1KSP0</accession>
<sequence length="150" mass="17211">MNYIQNAPHILFLVLIVILLSYGFYRGNEILDINVHDTYFVISWKHLMILISILYGLLALIYFALLKLDFSLINWMTISHVLISIIGLVVLFTLPKFMRESLPVDLSAIMENARFNQRIGYAIATSIFALLGAQLLFLINVIYALIKGRF</sequence>
<gene>
    <name evidence="2" type="ORF">K6T82_23445</name>
</gene>
<dbReference type="RefSeq" id="WP_223711385.1">
    <property type="nucleotide sequence ID" value="NZ_JAINUY010000011.1"/>
</dbReference>
<dbReference type="SUPFAM" id="SSF81442">
    <property type="entry name" value="Cytochrome c oxidase subunit I-like"/>
    <property type="match status" value="1"/>
</dbReference>
<reference evidence="2 3" key="1">
    <citation type="journal article" date="2023" name="Antonie Van Leeuwenhoek">
        <title>Flavobacterium potami sp. nov., a multi-metal resistance genes harbouring bacterium isolated from shallow river silt.</title>
        <authorList>
            <person name="Li S."/>
            <person name="Mao S."/>
            <person name="Mu W."/>
            <person name="Guo B."/>
            <person name="Li C."/>
            <person name="Zhu Q."/>
            <person name="Hou X."/>
            <person name="Zhao Y."/>
            <person name="Wei S."/>
            <person name="Liu H."/>
            <person name="Liu A."/>
        </authorList>
    </citation>
    <scope>NUCLEOTIDE SEQUENCE [LARGE SCALE GENOMIC DNA]</scope>
    <source>
        <strain evidence="2 3">17A</strain>
    </source>
</reference>
<keyword evidence="3" id="KW-1185">Reference proteome</keyword>
<dbReference type="InterPro" id="IPR036927">
    <property type="entry name" value="Cyt_c_oxase-like_su1_sf"/>
</dbReference>
<proteinExistence type="predicted"/>
<keyword evidence="1" id="KW-1133">Transmembrane helix</keyword>
<evidence type="ECO:0000313" key="2">
    <source>
        <dbReference type="EMBL" id="MBZ4037735.1"/>
    </source>
</evidence>
<feature type="transmembrane region" description="Helical" evidence="1">
    <location>
        <begin position="72"/>
        <end position="94"/>
    </location>
</feature>
<feature type="transmembrane region" description="Helical" evidence="1">
    <location>
        <begin position="119"/>
        <end position="146"/>
    </location>
</feature>
<evidence type="ECO:0000313" key="3">
    <source>
        <dbReference type="Proteomes" id="UP001139366"/>
    </source>
</evidence>
<evidence type="ECO:0000256" key="1">
    <source>
        <dbReference type="SAM" id="Phobius"/>
    </source>
</evidence>
<dbReference type="Gene3D" id="1.20.210.10">
    <property type="entry name" value="Cytochrome c oxidase-like, subunit I domain"/>
    <property type="match status" value="1"/>
</dbReference>
<dbReference type="Proteomes" id="UP001139366">
    <property type="component" value="Unassembled WGS sequence"/>
</dbReference>
<feature type="transmembrane region" description="Helical" evidence="1">
    <location>
        <begin position="6"/>
        <end position="25"/>
    </location>
</feature>
<protein>
    <submittedName>
        <fullName evidence="2">Uncharacterized protein</fullName>
    </submittedName>
</protein>